<dbReference type="GeneID" id="10822164"/>
<evidence type="ECO:0000256" key="2">
    <source>
        <dbReference type="ARBA" id="ARBA00010256"/>
    </source>
</evidence>
<dbReference type="PANTHER" id="PTHR35903:SF1">
    <property type="entry name" value="FLAGELLIN B1"/>
    <property type="match status" value="1"/>
</dbReference>
<proteinExistence type="inferred from homology"/>
<dbReference type="KEGG" id="mzh:Mzhil_0555"/>
<accession>F7XQ63</accession>
<dbReference type="InterPro" id="IPR013373">
    <property type="entry name" value="Flagellin/pilin_N_arc"/>
</dbReference>
<keyword evidence="5" id="KW-1133">Transmembrane helix</keyword>
<evidence type="ECO:0000256" key="3">
    <source>
        <dbReference type="ARBA" id="ARBA00022440"/>
    </source>
</evidence>
<evidence type="ECO:0000256" key="4">
    <source>
        <dbReference type="RuleBase" id="RU361282"/>
    </source>
</evidence>
<comment type="function">
    <text evidence="4">Flagellin is the subunit protein which polymerizes to form the filaments of archaeal flagella.</text>
</comment>
<keyword evidence="6" id="KW-0282">Flagellum</keyword>
<dbReference type="GO" id="GO:0005198">
    <property type="term" value="F:structural molecule activity"/>
    <property type="evidence" value="ECO:0007669"/>
    <property type="project" value="InterPro"/>
</dbReference>
<dbReference type="GO" id="GO:0097589">
    <property type="term" value="C:archaeal-type flagellum"/>
    <property type="evidence" value="ECO:0007669"/>
    <property type="project" value="UniProtKB-SubCell"/>
</dbReference>
<dbReference type="Proteomes" id="UP000006622">
    <property type="component" value="Chromosome"/>
</dbReference>
<keyword evidence="6" id="KW-0966">Cell projection</keyword>
<gene>
    <name evidence="6" type="ordered locus">Mzhil_0555</name>
</gene>
<sequence length="249" mass="26954" precursor="true">MKANRNIQLTKDTEGQVGIGTLIVFIAMVLVAAVAAAVLIQTSGVLQQRAQQTGSEATQEVSSNLDIKNIEGIRSNGTSGLSPNIDLLRLQVGLQAGSSPVDINQVIATITDGRQTNTLSYIQQADDSSLYDNNDWKKALEEMLGNETYARNYFTVQEIRDEDQSFYQDNPVMNTGDLINIYISTASIDDNQVNHSITGVDSSLKNTGMILEPRTSVEIVMTPEAGATTIASFVTPSTYGVNTIVKLYP</sequence>
<dbReference type="PANTHER" id="PTHR35903">
    <property type="entry name" value="FLAGELLIN B1"/>
    <property type="match status" value="1"/>
</dbReference>
<feature type="transmembrane region" description="Helical" evidence="5">
    <location>
        <begin position="21"/>
        <end position="40"/>
    </location>
</feature>
<reference evidence="6 7" key="1">
    <citation type="submission" date="2010-07" db="EMBL/GenBank/DDBJ databases">
        <title>The complete genome of Methanosalsum zhilinae DSM 4017.</title>
        <authorList>
            <consortium name="US DOE Joint Genome Institute (JGI-PGF)"/>
            <person name="Lucas S."/>
            <person name="Copeland A."/>
            <person name="Lapidus A."/>
            <person name="Glavina del Rio T."/>
            <person name="Dalin E."/>
            <person name="Tice H."/>
            <person name="Bruce D."/>
            <person name="Goodwin L."/>
            <person name="Pitluck S."/>
            <person name="Kyrpides N."/>
            <person name="Mavromatis K."/>
            <person name="Ovchinnikova G."/>
            <person name="Daligault H."/>
            <person name="Detter J.C."/>
            <person name="Han C."/>
            <person name="Tapia R."/>
            <person name="Larimer F."/>
            <person name="Land M."/>
            <person name="Hauser L."/>
            <person name="Markowitz V."/>
            <person name="Cheng J.-F."/>
            <person name="Hugenholtz P."/>
            <person name="Woyke T."/>
            <person name="Wu D."/>
            <person name="Spring S."/>
            <person name="Schueler E."/>
            <person name="Brambilla E."/>
            <person name="Klenk H.-P."/>
            <person name="Eisen J.A."/>
        </authorList>
    </citation>
    <scope>NUCLEOTIDE SEQUENCE [LARGE SCALE GENOMIC DNA]</scope>
    <source>
        <strain evidence="7">DSM 4017 / NBRC 107636 / OCM 62 / WeN5</strain>
    </source>
</reference>
<dbReference type="GO" id="GO:0097588">
    <property type="term" value="P:archaeal or bacterial-type flagellum-dependent cell motility"/>
    <property type="evidence" value="ECO:0007669"/>
    <property type="project" value="InterPro"/>
</dbReference>
<evidence type="ECO:0000256" key="1">
    <source>
        <dbReference type="ARBA" id="ARBA00004618"/>
    </source>
</evidence>
<evidence type="ECO:0000256" key="5">
    <source>
        <dbReference type="SAM" id="Phobius"/>
    </source>
</evidence>
<keyword evidence="5" id="KW-0812">Transmembrane</keyword>
<keyword evidence="6" id="KW-0969">Cilium</keyword>
<comment type="similarity">
    <text evidence="2 4">Belongs to the archaeal flagellin family.</text>
</comment>
<dbReference type="Pfam" id="PF01917">
    <property type="entry name" value="Flagellin_arch-type"/>
    <property type="match status" value="1"/>
</dbReference>
<dbReference type="EMBL" id="CP002101">
    <property type="protein sequence ID" value="AEH60425.1"/>
    <property type="molecule type" value="Genomic_DNA"/>
</dbReference>
<comment type="subcellular location">
    <subcellularLocation>
        <location evidence="1 4">Archaeal flagellum</location>
    </subcellularLocation>
</comment>
<name>F7XQ63_METZD</name>
<dbReference type="InterPro" id="IPR002774">
    <property type="entry name" value="Flagellin_arc-type"/>
</dbReference>
<keyword evidence="5" id="KW-0472">Membrane</keyword>
<evidence type="ECO:0000313" key="7">
    <source>
        <dbReference type="Proteomes" id="UP000006622"/>
    </source>
</evidence>
<dbReference type="NCBIfam" id="TIGR02537">
    <property type="entry name" value="arch_flag_Nterm"/>
    <property type="match status" value="1"/>
</dbReference>
<protein>
    <recommendedName>
        <fullName evidence="4">Flagellin</fullName>
    </recommendedName>
</protein>
<keyword evidence="7" id="KW-1185">Reference proteome</keyword>
<keyword evidence="3 4" id="KW-0974">Archaeal flagellum</keyword>
<dbReference type="HOGENOM" id="CLU_051124_0_2_2"/>
<dbReference type="OrthoDB" id="102632at2157"/>
<evidence type="ECO:0000313" key="6">
    <source>
        <dbReference type="EMBL" id="AEH60425.1"/>
    </source>
</evidence>
<dbReference type="AlphaFoldDB" id="F7XQ63"/>
<organism evidence="6 7">
    <name type="scientific">Methanosalsum zhilinae (strain DSM 4017 / NBRC 107636 / OCM 62 / WeN5)</name>
    <name type="common">Methanohalophilus zhilinae</name>
    <dbReference type="NCBI Taxonomy" id="679901"/>
    <lineage>
        <taxon>Archaea</taxon>
        <taxon>Methanobacteriati</taxon>
        <taxon>Methanobacteriota</taxon>
        <taxon>Stenosarchaea group</taxon>
        <taxon>Methanomicrobia</taxon>
        <taxon>Methanosarcinales</taxon>
        <taxon>Methanosarcinaceae</taxon>
        <taxon>Methanosalsum</taxon>
    </lineage>
</organism>
<dbReference type="RefSeq" id="WP_013897864.1">
    <property type="nucleotide sequence ID" value="NC_015676.1"/>
</dbReference>
<dbReference type="STRING" id="679901.Mzhil_0555"/>